<reference evidence="2 3" key="1">
    <citation type="submission" date="2018-04" db="EMBL/GenBank/DDBJ databases">
        <title>Genomic Encyclopedia of Archaeal and Bacterial Type Strains, Phase II (KMG-II): from individual species to whole genera.</title>
        <authorList>
            <person name="Goeker M."/>
        </authorList>
    </citation>
    <scope>NUCLEOTIDE SEQUENCE [LARGE SCALE GENOMIC DNA]</scope>
    <source>
        <strain evidence="2 3">DSM 18064</strain>
    </source>
</reference>
<feature type="transmembrane region" description="Helical" evidence="1">
    <location>
        <begin position="52"/>
        <end position="74"/>
    </location>
</feature>
<accession>A0A2T5BL42</accession>
<feature type="transmembrane region" description="Helical" evidence="1">
    <location>
        <begin position="166"/>
        <end position="189"/>
    </location>
</feature>
<comment type="caution">
    <text evidence="2">The sequence shown here is derived from an EMBL/GenBank/DDBJ whole genome shotgun (WGS) entry which is preliminary data.</text>
</comment>
<gene>
    <name evidence="2" type="ORF">C8N32_1373</name>
</gene>
<organism evidence="2 3">
    <name type="scientific">Rhodovulum imhoffii</name>
    <dbReference type="NCBI Taxonomy" id="365340"/>
    <lineage>
        <taxon>Bacteria</taxon>
        <taxon>Pseudomonadati</taxon>
        <taxon>Pseudomonadota</taxon>
        <taxon>Alphaproteobacteria</taxon>
        <taxon>Rhodobacterales</taxon>
        <taxon>Paracoccaceae</taxon>
        <taxon>Rhodovulum</taxon>
    </lineage>
</organism>
<keyword evidence="3" id="KW-1185">Reference proteome</keyword>
<dbReference type="EMBL" id="QAAA01000037">
    <property type="protein sequence ID" value="PTM99697.1"/>
    <property type="molecule type" value="Genomic_DNA"/>
</dbReference>
<evidence type="ECO:0000313" key="2">
    <source>
        <dbReference type="EMBL" id="PTM99697.1"/>
    </source>
</evidence>
<feature type="transmembrane region" description="Helical" evidence="1">
    <location>
        <begin position="21"/>
        <end position="40"/>
    </location>
</feature>
<protein>
    <submittedName>
        <fullName evidence="2">Uncharacterized protein</fullName>
    </submittedName>
</protein>
<dbReference type="AlphaFoldDB" id="A0A2T5BL42"/>
<dbReference type="Proteomes" id="UP000243859">
    <property type="component" value="Unassembled WGS sequence"/>
</dbReference>
<evidence type="ECO:0000313" key="3">
    <source>
        <dbReference type="Proteomes" id="UP000243859"/>
    </source>
</evidence>
<keyword evidence="1" id="KW-0812">Transmembrane</keyword>
<sequence>MNRAKSIDVAINTMRARLTVLGFNLTIITFQISQIIHPVLDALEHGSVSLFRLTLGLALLMGAITTILALLAFISSARLNREGTAGIHLLLVGDLLMFLSLILTLFGFVSPYQKALDQLMGHAGHNEIVLIHDAVLWVATLVWVSTAYVAPIFLLLRAPVMLAVRIVYASVYLICLQGLTWLVLVASRIEQPGRLPTFSETFFSSLIAPLAW</sequence>
<keyword evidence="1" id="KW-0472">Membrane</keyword>
<feature type="transmembrane region" description="Helical" evidence="1">
    <location>
        <begin position="129"/>
        <end position="154"/>
    </location>
</feature>
<feature type="transmembrane region" description="Helical" evidence="1">
    <location>
        <begin position="86"/>
        <end position="109"/>
    </location>
</feature>
<evidence type="ECO:0000256" key="1">
    <source>
        <dbReference type="SAM" id="Phobius"/>
    </source>
</evidence>
<keyword evidence="1" id="KW-1133">Transmembrane helix</keyword>
<name>A0A2T5BL42_9RHOB</name>
<dbReference type="RefSeq" id="WP_107893685.1">
    <property type="nucleotide sequence ID" value="NZ_QAAA01000037.1"/>
</dbReference>
<proteinExistence type="predicted"/>